<dbReference type="EMBL" id="KV417524">
    <property type="protein sequence ID" value="KZP24756.1"/>
    <property type="molecule type" value="Genomic_DNA"/>
</dbReference>
<proteinExistence type="predicted"/>
<dbReference type="Proteomes" id="UP000076532">
    <property type="component" value="Unassembled WGS sequence"/>
</dbReference>
<accession>A0A166N8K6</accession>
<dbReference type="InterPro" id="IPR051678">
    <property type="entry name" value="AGP_Transferase"/>
</dbReference>
<dbReference type="InterPro" id="IPR011009">
    <property type="entry name" value="Kinase-like_dom_sf"/>
</dbReference>
<dbReference type="Gene3D" id="3.90.1200.10">
    <property type="match status" value="1"/>
</dbReference>
<evidence type="ECO:0000259" key="1">
    <source>
        <dbReference type="Pfam" id="PF01636"/>
    </source>
</evidence>
<dbReference type="OrthoDB" id="8300194at2759"/>
<feature type="domain" description="Aminoglycoside phosphotransferase" evidence="1">
    <location>
        <begin position="54"/>
        <end position="261"/>
    </location>
</feature>
<dbReference type="PANTHER" id="PTHR21310">
    <property type="entry name" value="AMINOGLYCOSIDE PHOSPHOTRANSFERASE-RELATED-RELATED"/>
    <property type="match status" value="1"/>
</dbReference>
<evidence type="ECO:0000313" key="3">
    <source>
        <dbReference type="Proteomes" id="UP000076532"/>
    </source>
</evidence>
<evidence type="ECO:0000313" key="2">
    <source>
        <dbReference type="EMBL" id="KZP24756.1"/>
    </source>
</evidence>
<organism evidence="2 3">
    <name type="scientific">Athelia psychrophila</name>
    <dbReference type="NCBI Taxonomy" id="1759441"/>
    <lineage>
        <taxon>Eukaryota</taxon>
        <taxon>Fungi</taxon>
        <taxon>Dikarya</taxon>
        <taxon>Basidiomycota</taxon>
        <taxon>Agaricomycotina</taxon>
        <taxon>Agaricomycetes</taxon>
        <taxon>Agaricomycetidae</taxon>
        <taxon>Atheliales</taxon>
        <taxon>Atheliaceae</taxon>
        <taxon>Athelia</taxon>
    </lineage>
</organism>
<dbReference type="InterPro" id="IPR002575">
    <property type="entry name" value="Aminoglycoside_PTrfase"/>
</dbReference>
<dbReference type="STRING" id="436010.A0A166N8K6"/>
<protein>
    <submittedName>
        <fullName evidence="2">Kinase-like protein</fullName>
    </submittedName>
</protein>
<keyword evidence="3" id="KW-1185">Reference proteome</keyword>
<reference evidence="2 3" key="1">
    <citation type="journal article" date="2016" name="Mol. Biol. Evol.">
        <title>Comparative Genomics of Early-Diverging Mushroom-Forming Fungi Provides Insights into the Origins of Lignocellulose Decay Capabilities.</title>
        <authorList>
            <person name="Nagy L.G."/>
            <person name="Riley R."/>
            <person name="Tritt A."/>
            <person name="Adam C."/>
            <person name="Daum C."/>
            <person name="Floudas D."/>
            <person name="Sun H."/>
            <person name="Yadav J.S."/>
            <person name="Pangilinan J."/>
            <person name="Larsson K.H."/>
            <person name="Matsuura K."/>
            <person name="Barry K."/>
            <person name="Labutti K."/>
            <person name="Kuo R."/>
            <person name="Ohm R.A."/>
            <person name="Bhattacharya S.S."/>
            <person name="Shirouzu T."/>
            <person name="Yoshinaga Y."/>
            <person name="Martin F.M."/>
            <person name="Grigoriev I.V."/>
            <person name="Hibbett D.S."/>
        </authorList>
    </citation>
    <scope>NUCLEOTIDE SEQUENCE [LARGE SCALE GENOMIC DNA]</scope>
    <source>
        <strain evidence="2 3">CBS 109695</strain>
    </source>
</reference>
<sequence>MRTPRTTSRTEATVLKLKFRLARHRFPGARAEGIIRISQDTIVKFSSVEGHVTEARTLDFIASNTTIPVPRVKDTFWVGQIAYIAMQFVEGVHLDRAWKTMSSQQRKDVLVQLKGYMEQLRALVPPHPGVTESVDGTRVEDPWLGRMGPFENIAAFEVNLGLAYVRANRLPEDVYDDYEEAIETCYARTLKGEYITKFTHCDLAPRNILVDPKTCRIVSIIDWESGGWYPEYWEYTQAYMCNQMQPEWSEIFRTQVLEPYQAELRARQVTELVLER</sequence>
<dbReference type="CDD" id="cd05120">
    <property type="entry name" value="APH_ChoK_like"/>
    <property type="match status" value="1"/>
</dbReference>
<gene>
    <name evidence="2" type="ORF">FIBSPDRAFT_821502</name>
</gene>
<dbReference type="SUPFAM" id="SSF56112">
    <property type="entry name" value="Protein kinase-like (PK-like)"/>
    <property type="match status" value="1"/>
</dbReference>
<dbReference type="Pfam" id="PF01636">
    <property type="entry name" value="APH"/>
    <property type="match status" value="1"/>
</dbReference>
<dbReference type="AlphaFoldDB" id="A0A166N8K6"/>
<dbReference type="PANTHER" id="PTHR21310:SF58">
    <property type="entry name" value="AMINOGLYCOSIDE PHOSPHOTRANSFERASE DOMAIN-CONTAINING PROTEIN"/>
    <property type="match status" value="1"/>
</dbReference>
<name>A0A166N8K6_9AGAM</name>